<protein>
    <submittedName>
        <fullName evidence="2">Uncharacterized protein</fullName>
    </submittedName>
</protein>
<evidence type="ECO:0000313" key="3">
    <source>
        <dbReference type="Proteomes" id="UP000813427"/>
    </source>
</evidence>
<keyword evidence="3" id="KW-1185">Reference proteome</keyword>
<dbReference type="Proteomes" id="UP000813427">
    <property type="component" value="Unassembled WGS sequence"/>
</dbReference>
<proteinExistence type="predicted"/>
<dbReference type="EMBL" id="JAGPXF010000007">
    <property type="protein sequence ID" value="KAH7236017.1"/>
    <property type="molecule type" value="Genomic_DNA"/>
</dbReference>
<organism evidence="2 3">
    <name type="scientific">Fusarium tricinctum</name>
    <dbReference type="NCBI Taxonomy" id="61284"/>
    <lineage>
        <taxon>Eukaryota</taxon>
        <taxon>Fungi</taxon>
        <taxon>Dikarya</taxon>
        <taxon>Ascomycota</taxon>
        <taxon>Pezizomycotina</taxon>
        <taxon>Sordariomycetes</taxon>
        <taxon>Hypocreomycetidae</taxon>
        <taxon>Hypocreales</taxon>
        <taxon>Nectriaceae</taxon>
        <taxon>Fusarium</taxon>
        <taxon>Fusarium tricinctum species complex</taxon>
    </lineage>
</organism>
<evidence type="ECO:0000256" key="1">
    <source>
        <dbReference type="SAM" id="MobiDB-lite"/>
    </source>
</evidence>
<gene>
    <name evidence="2" type="ORF">BKA59DRAFT_486022</name>
</gene>
<feature type="compositionally biased region" description="Basic and acidic residues" evidence="1">
    <location>
        <begin position="45"/>
        <end position="62"/>
    </location>
</feature>
<evidence type="ECO:0000313" key="2">
    <source>
        <dbReference type="EMBL" id="KAH7236017.1"/>
    </source>
</evidence>
<comment type="caution">
    <text evidence="2">The sequence shown here is derived from an EMBL/GenBank/DDBJ whole genome shotgun (WGS) entry which is preliminary data.</text>
</comment>
<name>A0A8K0RNF6_9HYPO</name>
<dbReference type="AlphaFoldDB" id="A0A8K0RNF6"/>
<feature type="region of interest" description="Disordered" evidence="1">
    <location>
        <begin position="24"/>
        <end position="70"/>
    </location>
</feature>
<accession>A0A8K0RNF6</accession>
<dbReference type="OrthoDB" id="5124663at2759"/>
<reference evidence="2" key="1">
    <citation type="journal article" date="2021" name="Nat. Commun.">
        <title>Genetic determinants of endophytism in the Arabidopsis root mycobiome.</title>
        <authorList>
            <person name="Mesny F."/>
            <person name="Miyauchi S."/>
            <person name="Thiergart T."/>
            <person name="Pickel B."/>
            <person name="Atanasova L."/>
            <person name="Karlsson M."/>
            <person name="Huettel B."/>
            <person name="Barry K.W."/>
            <person name="Haridas S."/>
            <person name="Chen C."/>
            <person name="Bauer D."/>
            <person name="Andreopoulos W."/>
            <person name="Pangilinan J."/>
            <person name="LaButti K."/>
            <person name="Riley R."/>
            <person name="Lipzen A."/>
            <person name="Clum A."/>
            <person name="Drula E."/>
            <person name="Henrissat B."/>
            <person name="Kohler A."/>
            <person name="Grigoriev I.V."/>
            <person name="Martin F.M."/>
            <person name="Hacquard S."/>
        </authorList>
    </citation>
    <scope>NUCLEOTIDE SEQUENCE</scope>
    <source>
        <strain evidence="2">MPI-SDFR-AT-0068</strain>
    </source>
</reference>
<sequence length="259" mass="29445">MTISRASPGPGFLRSLPSFINRSYLSTARNPSHKPNPRFSQPNDNSRRQPSNRDRPNNERKGPGFFIPPSVDHVTPSGRLHTTPEVWAFLQETGIEYNNSKALYLDLGEDQKTIKSLFNVQVQYTPQYILHPFDLQHLRPGGTTLLPVIMTKYRQKLEDEPLWTYTMCKGGASTVVQHLMVKRLTGAFWAALKNLGYSMEGPRGTLIVSIPDPLKVSRAPAHIFGEVVARRVKEEWKQHAPKRGEAPGRIERPEKKIQW</sequence>
<feature type="region of interest" description="Disordered" evidence="1">
    <location>
        <begin position="237"/>
        <end position="259"/>
    </location>
</feature>